<gene>
    <name evidence="2" type="ORF">ACFPYN_05730</name>
</gene>
<evidence type="ECO:0000313" key="3">
    <source>
        <dbReference type="Proteomes" id="UP001596170"/>
    </source>
</evidence>
<dbReference type="EMBL" id="JBHSRI010000005">
    <property type="protein sequence ID" value="MFC6038952.1"/>
    <property type="molecule type" value="Genomic_DNA"/>
</dbReference>
<keyword evidence="1" id="KW-0812">Transmembrane</keyword>
<keyword evidence="1" id="KW-0472">Membrane</keyword>
<organism evidence="2 3">
    <name type="scientific">Paenisporosarcina macmurdoensis</name>
    <dbReference type="NCBI Taxonomy" id="212659"/>
    <lineage>
        <taxon>Bacteria</taxon>
        <taxon>Bacillati</taxon>
        <taxon>Bacillota</taxon>
        <taxon>Bacilli</taxon>
        <taxon>Bacillales</taxon>
        <taxon>Caryophanaceae</taxon>
        <taxon>Paenisporosarcina</taxon>
    </lineage>
</organism>
<feature type="transmembrane region" description="Helical" evidence="1">
    <location>
        <begin position="40"/>
        <end position="58"/>
    </location>
</feature>
<keyword evidence="1" id="KW-1133">Transmembrane helix</keyword>
<keyword evidence="3" id="KW-1185">Reference proteome</keyword>
<dbReference type="RefSeq" id="WP_377733051.1">
    <property type="nucleotide sequence ID" value="NZ_JBHSRI010000005.1"/>
</dbReference>
<accession>A0ABW1L708</accession>
<dbReference type="Proteomes" id="UP001596170">
    <property type="component" value="Unassembled WGS sequence"/>
</dbReference>
<reference evidence="3" key="1">
    <citation type="journal article" date="2019" name="Int. J. Syst. Evol. Microbiol.">
        <title>The Global Catalogue of Microorganisms (GCM) 10K type strain sequencing project: providing services to taxonomists for standard genome sequencing and annotation.</title>
        <authorList>
            <consortium name="The Broad Institute Genomics Platform"/>
            <consortium name="The Broad Institute Genome Sequencing Center for Infectious Disease"/>
            <person name="Wu L."/>
            <person name="Ma J."/>
        </authorList>
    </citation>
    <scope>NUCLEOTIDE SEQUENCE [LARGE SCALE GENOMIC DNA]</scope>
    <source>
        <strain evidence="3">CCUG 54527</strain>
    </source>
</reference>
<sequence length="344" mass="39922">MRSEGYFERQERLRTSGKVELPLNIDTKKYVYGNISFQDVFVLSPFVLLGIVISYSLFRFGYLDQKLMLIAFTPTMLVAVFQLTKHPVRKNLSLLQYKVIWKLQANIRKKEFYYAKGDLPMSRKNGDTRTELGLVNIANGCIESSNRTLIKVLEVSSVNLSLMNELSKERVLESYQSFLNDSGEKQIQIMQVAQPINLTNYLMWFNDQLETDSSYAKRVLKTGYFNQIERIQKSKNMVTRKRYVVISRPMTSSDKDYLKIDTTANILKSKLEQMLSGYEKLDVNVLNNDELLRFYYSCIDFENAQAQGENIISKTNASADVIIGKNTAKELLNYYKDQMNNRFE</sequence>
<comment type="caution">
    <text evidence="2">The sequence shown here is derived from an EMBL/GenBank/DDBJ whole genome shotgun (WGS) entry which is preliminary data.</text>
</comment>
<proteinExistence type="predicted"/>
<protein>
    <submittedName>
        <fullName evidence="2">TrsD</fullName>
    </submittedName>
</protein>
<name>A0ABW1L708_9BACL</name>
<evidence type="ECO:0000313" key="2">
    <source>
        <dbReference type="EMBL" id="MFC6038952.1"/>
    </source>
</evidence>
<evidence type="ECO:0000256" key="1">
    <source>
        <dbReference type="SAM" id="Phobius"/>
    </source>
</evidence>